<dbReference type="InterPro" id="IPR016193">
    <property type="entry name" value="Cytidine_deaminase-like"/>
</dbReference>
<dbReference type="Proteomes" id="UP000179233">
    <property type="component" value="Unassembled WGS sequence"/>
</dbReference>
<name>A0A1G1VUL9_9BACT</name>
<sequence length="158" mass="17659">MKPTKTDSDFIKLAIKQAQESVDRGGFPAGAVVVKDGKVIAKGLSLGFQLNDPTGHAETDAIRKSCKRLKTNNLSGAVIYASLQPCLMCFSVTNWAGISKIVYGCKKIKEMVTKHYYEGATDIIKVNQNNTRKIELNYVPDFEKESLEVVRMWEDQRK</sequence>
<dbReference type="CDD" id="cd01285">
    <property type="entry name" value="nucleoside_deaminase"/>
    <property type="match status" value="1"/>
</dbReference>
<proteinExistence type="predicted"/>
<organism evidence="2 3">
    <name type="scientific">Candidatus Chisholmbacteria bacterium RIFCSPHIGHO2_01_FULL_52_32</name>
    <dbReference type="NCBI Taxonomy" id="1797591"/>
    <lineage>
        <taxon>Bacteria</taxon>
        <taxon>Candidatus Chisholmiibacteriota</taxon>
    </lineage>
</organism>
<dbReference type="Pfam" id="PF00383">
    <property type="entry name" value="dCMP_cyt_deam_1"/>
    <property type="match status" value="1"/>
</dbReference>
<reference evidence="2 3" key="1">
    <citation type="journal article" date="2016" name="Nat. Commun.">
        <title>Thousands of microbial genomes shed light on interconnected biogeochemical processes in an aquifer system.</title>
        <authorList>
            <person name="Anantharaman K."/>
            <person name="Brown C.T."/>
            <person name="Hug L.A."/>
            <person name="Sharon I."/>
            <person name="Castelle C.J."/>
            <person name="Probst A.J."/>
            <person name="Thomas B.C."/>
            <person name="Singh A."/>
            <person name="Wilkins M.J."/>
            <person name="Karaoz U."/>
            <person name="Brodie E.L."/>
            <person name="Williams K.H."/>
            <person name="Hubbard S.S."/>
            <person name="Banfield J.F."/>
        </authorList>
    </citation>
    <scope>NUCLEOTIDE SEQUENCE [LARGE SCALE GENOMIC DNA]</scope>
</reference>
<dbReference type="EMBL" id="MHCJ01000001">
    <property type="protein sequence ID" value="OGY19089.1"/>
    <property type="molecule type" value="Genomic_DNA"/>
</dbReference>
<feature type="domain" description="CMP/dCMP-type deaminase" evidence="1">
    <location>
        <begin position="5"/>
        <end position="124"/>
    </location>
</feature>
<evidence type="ECO:0000313" key="3">
    <source>
        <dbReference type="Proteomes" id="UP000179233"/>
    </source>
</evidence>
<dbReference type="InterPro" id="IPR002125">
    <property type="entry name" value="CMP_dCMP_dom"/>
</dbReference>
<dbReference type="PANTHER" id="PTHR11079:SF162">
    <property type="entry name" value="RIBOFLAVIN BIOSYNTHESIS PROTEIN PYRD, CHLOROPLASTIC"/>
    <property type="match status" value="1"/>
</dbReference>
<accession>A0A1G1VUL9</accession>
<evidence type="ECO:0000313" key="2">
    <source>
        <dbReference type="EMBL" id="OGY19089.1"/>
    </source>
</evidence>
<dbReference type="PROSITE" id="PS51747">
    <property type="entry name" value="CYT_DCMP_DEAMINASES_2"/>
    <property type="match status" value="1"/>
</dbReference>
<dbReference type="Gene3D" id="3.40.140.10">
    <property type="entry name" value="Cytidine Deaminase, domain 2"/>
    <property type="match status" value="1"/>
</dbReference>
<dbReference type="AlphaFoldDB" id="A0A1G1VUL9"/>
<dbReference type="PANTHER" id="PTHR11079">
    <property type="entry name" value="CYTOSINE DEAMINASE FAMILY MEMBER"/>
    <property type="match status" value="1"/>
</dbReference>
<dbReference type="GO" id="GO:0003824">
    <property type="term" value="F:catalytic activity"/>
    <property type="evidence" value="ECO:0007669"/>
    <property type="project" value="InterPro"/>
</dbReference>
<evidence type="ECO:0000259" key="1">
    <source>
        <dbReference type="PROSITE" id="PS51747"/>
    </source>
</evidence>
<dbReference type="SUPFAM" id="SSF53927">
    <property type="entry name" value="Cytidine deaminase-like"/>
    <property type="match status" value="1"/>
</dbReference>
<gene>
    <name evidence="2" type="ORF">A2786_06145</name>
</gene>
<protein>
    <recommendedName>
        <fullName evidence="1">CMP/dCMP-type deaminase domain-containing protein</fullName>
    </recommendedName>
</protein>
<comment type="caution">
    <text evidence="2">The sequence shown here is derived from an EMBL/GenBank/DDBJ whole genome shotgun (WGS) entry which is preliminary data.</text>
</comment>